<dbReference type="Proteomes" id="UP001437256">
    <property type="component" value="Unassembled WGS sequence"/>
</dbReference>
<feature type="non-terminal residue" evidence="2">
    <location>
        <position position="1"/>
    </location>
</feature>
<evidence type="ECO:0008006" key="4">
    <source>
        <dbReference type="Google" id="ProtNLM"/>
    </source>
</evidence>
<keyword evidence="3" id="KW-1185">Reference proteome</keyword>
<accession>A0ABR2ZBH8</accession>
<sequence length="228" mass="25562">RKAKNVPLTPATSTPKERAHDAGSRWPEVLTDERKDELMDWFDDVLRCLTGKSFTCASCAAKKNQLEKVSVNLQDIDISVLKRPNRVSRTSEGRNPTSENNIDFDTIPTQSVWNNLYDDDFDDSLSAWGSDSSHSTESLPVVPDLRRSDPLKKPSKTKPDKPSTPWLHEGYDIPSLPLDHILQLVDLLVEPAGVLLDKSGDGNHELHFCKTCYRTIDKGKLPRLSLAN</sequence>
<feature type="compositionally biased region" description="Polar residues" evidence="1">
    <location>
        <begin position="87"/>
        <end position="105"/>
    </location>
</feature>
<reference evidence="2 3" key="1">
    <citation type="submission" date="2024-05" db="EMBL/GenBank/DDBJ databases">
        <title>A draft genome resource for the thread blight pathogen Marasmius tenuissimus strain MS-2.</title>
        <authorList>
            <person name="Yulfo-Soto G.E."/>
            <person name="Baruah I.K."/>
            <person name="Amoako-Attah I."/>
            <person name="Bukari Y."/>
            <person name="Meinhardt L.W."/>
            <person name="Bailey B.A."/>
            <person name="Cohen S.P."/>
        </authorList>
    </citation>
    <scope>NUCLEOTIDE SEQUENCE [LARGE SCALE GENOMIC DNA]</scope>
    <source>
        <strain evidence="2 3">MS-2</strain>
    </source>
</reference>
<name>A0ABR2ZBH8_9AGAR</name>
<feature type="compositionally biased region" description="Polar residues" evidence="1">
    <location>
        <begin position="129"/>
        <end position="138"/>
    </location>
</feature>
<feature type="region of interest" description="Disordered" evidence="1">
    <location>
        <begin position="86"/>
        <end position="105"/>
    </location>
</feature>
<evidence type="ECO:0000313" key="3">
    <source>
        <dbReference type="Proteomes" id="UP001437256"/>
    </source>
</evidence>
<organism evidence="2 3">
    <name type="scientific">Marasmius tenuissimus</name>
    <dbReference type="NCBI Taxonomy" id="585030"/>
    <lineage>
        <taxon>Eukaryota</taxon>
        <taxon>Fungi</taxon>
        <taxon>Dikarya</taxon>
        <taxon>Basidiomycota</taxon>
        <taxon>Agaricomycotina</taxon>
        <taxon>Agaricomycetes</taxon>
        <taxon>Agaricomycetidae</taxon>
        <taxon>Agaricales</taxon>
        <taxon>Marasmiineae</taxon>
        <taxon>Marasmiaceae</taxon>
        <taxon>Marasmius</taxon>
    </lineage>
</organism>
<gene>
    <name evidence="2" type="ORF">AAF712_014634</name>
</gene>
<dbReference type="EMBL" id="JBBXMP010000285">
    <property type="protein sequence ID" value="KAL0058690.1"/>
    <property type="molecule type" value="Genomic_DNA"/>
</dbReference>
<proteinExistence type="predicted"/>
<comment type="caution">
    <text evidence="2">The sequence shown here is derived from an EMBL/GenBank/DDBJ whole genome shotgun (WGS) entry which is preliminary data.</text>
</comment>
<feature type="region of interest" description="Disordered" evidence="1">
    <location>
        <begin position="129"/>
        <end position="166"/>
    </location>
</feature>
<evidence type="ECO:0000256" key="1">
    <source>
        <dbReference type="SAM" id="MobiDB-lite"/>
    </source>
</evidence>
<feature type="compositionally biased region" description="Basic and acidic residues" evidence="1">
    <location>
        <begin position="144"/>
        <end position="161"/>
    </location>
</feature>
<protein>
    <recommendedName>
        <fullName evidence="4">USP domain-containing protein</fullName>
    </recommendedName>
</protein>
<feature type="region of interest" description="Disordered" evidence="1">
    <location>
        <begin position="1"/>
        <end position="26"/>
    </location>
</feature>
<evidence type="ECO:0000313" key="2">
    <source>
        <dbReference type="EMBL" id="KAL0058690.1"/>
    </source>
</evidence>